<dbReference type="Pfam" id="PF00507">
    <property type="entry name" value="Oxidored_q4"/>
    <property type="match status" value="1"/>
</dbReference>
<comment type="similarity">
    <text evidence="2 7">Belongs to the complex I subunit 3 family.</text>
</comment>
<reference evidence="9 10" key="1">
    <citation type="submission" date="2018-09" db="EMBL/GenBank/DDBJ databases">
        <title>Complete genome sequence of Euzebya sp. DY32-46 isolated from seawater of Pacific Ocean.</title>
        <authorList>
            <person name="Xu L."/>
            <person name="Wu Y.-H."/>
            <person name="Xu X.-W."/>
        </authorList>
    </citation>
    <scope>NUCLEOTIDE SEQUENCE [LARGE SCALE GENOMIC DNA]</scope>
    <source>
        <strain evidence="9 10">DY32-46</strain>
    </source>
</reference>
<dbReference type="GO" id="GO:0008137">
    <property type="term" value="F:NADH dehydrogenase (ubiquinone) activity"/>
    <property type="evidence" value="ECO:0007669"/>
    <property type="project" value="InterPro"/>
</dbReference>
<dbReference type="EC" id="7.1.1.-" evidence="7"/>
<dbReference type="Proteomes" id="UP000264006">
    <property type="component" value="Chromosome"/>
</dbReference>
<evidence type="ECO:0000256" key="3">
    <source>
        <dbReference type="ARBA" id="ARBA00022448"/>
    </source>
</evidence>
<evidence type="ECO:0000256" key="5">
    <source>
        <dbReference type="ARBA" id="ARBA00022989"/>
    </source>
</evidence>
<proteinExistence type="inferred from homology"/>
<evidence type="ECO:0000256" key="4">
    <source>
        <dbReference type="ARBA" id="ARBA00022692"/>
    </source>
</evidence>
<organism evidence="9 10">
    <name type="scientific">Euzebya pacifica</name>
    <dbReference type="NCBI Taxonomy" id="1608957"/>
    <lineage>
        <taxon>Bacteria</taxon>
        <taxon>Bacillati</taxon>
        <taxon>Actinomycetota</taxon>
        <taxon>Nitriliruptoria</taxon>
        <taxon>Euzebyales</taxon>
    </lineage>
</organism>
<sequence length="118" mass="13270">MLLPLAGVLTLFLGASAAVLVGRWVDGALGRAPLSESQIVPFTGGREPQTHAWNRYHVRYYTMAVLFLAFDMEMVFMYPWAVVYVQEGVTALIEMLMFIVILLVGVLYAWREGALSWQ</sequence>
<feature type="transmembrane region" description="Helical" evidence="8">
    <location>
        <begin position="60"/>
        <end position="85"/>
    </location>
</feature>
<dbReference type="GO" id="GO:0030964">
    <property type="term" value="C:NADH dehydrogenase complex"/>
    <property type="evidence" value="ECO:0007669"/>
    <property type="project" value="TreeGrafter"/>
</dbReference>
<evidence type="ECO:0000256" key="6">
    <source>
        <dbReference type="ARBA" id="ARBA00023136"/>
    </source>
</evidence>
<keyword evidence="4 7" id="KW-0812">Transmembrane</keyword>
<evidence type="ECO:0000256" key="2">
    <source>
        <dbReference type="ARBA" id="ARBA00008472"/>
    </source>
</evidence>
<evidence type="ECO:0000256" key="7">
    <source>
        <dbReference type="RuleBase" id="RU003639"/>
    </source>
</evidence>
<dbReference type="InterPro" id="IPR038430">
    <property type="entry name" value="NDAH_ubi_oxred_su3_sf"/>
</dbReference>
<dbReference type="RefSeq" id="WP_114591693.1">
    <property type="nucleotide sequence ID" value="NZ_CP031165.1"/>
</dbReference>
<evidence type="ECO:0000313" key="9">
    <source>
        <dbReference type="EMBL" id="AXV07150.1"/>
    </source>
</evidence>
<evidence type="ECO:0000313" key="10">
    <source>
        <dbReference type="Proteomes" id="UP000264006"/>
    </source>
</evidence>
<comment type="catalytic activity">
    <reaction evidence="7">
        <text>a quinone + NADH + 5 H(+)(in) = a quinol + NAD(+) + 4 H(+)(out)</text>
        <dbReference type="Rhea" id="RHEA:57888"/>
        <dbReference type="ChEBI" id="CHEBI:15378"/>
        <dbReference type="ChEBI" id="CHEBI:24646"/>
        <dbReference type="ChEBI" id="CHEBI:57540"/>
        <dbReference type="ChEBI" id="CHEBI:57945"/>
        <dbReference type="ChEBI" id="CHEBI:132124"/>
    </reaction>
</comment>
<keyword evidence="6 8" id="KW-0472">Membrane</keyword>
<dbReference type="Gene3D" id="1.20.58.1610">
    <property type="entry name" value="NADH:ubiquinone/plastoquinone oxidoreductase, chain 3"/>
    <property type="match status" value="1"/>
</dbReference>
<keyword evidence="7" id="KW-0874">Quinone</keyword>
<keyword evidence="5 8" id="KW-1133">Transmembrane helix</keyword>
<dbReference type="InterPro" id="IPR000440">
    <property type="entry name" value="NADH_UbQ/plastoQ_OxRdtase_su3"/>
</dbReference>
<dbReference type="PANTHER" id="PTHR11058:SF9">
    <property type="entry name" value="NADH-UBIQUINONE OXIDOREDUCTASE CHAIN 3"/>
    <property type="match status" value="1"/>
</dbReference>
<dbReference type="AlphaFoldDB" id="A0A346XY53"/>
<comment type="subcellular location">
    <subcellularLocation>
        <location evidence="7">Cell membrane</location>
        <topology evidence="7">Multi-pass membrane protein</topology>
    </subcellularLocation>
    <subcellularLocation>
        <location evidence="1">Membrane</location>
    </subcellularLocation>
</comment>
<comment type="function">
    <text evidence="7">NDH-1 shuttles electrons from NADH, via FMN and iron-sulfur (Fe-S) centers, to quinones in the respiratory chain.</text>
</comment>
<feature type="transmembrane region" description="Helical" evidence="8">
    <location>
        <begin position="92"/>
        <end position="110"/>
    </location>
</feature>
<evidence type="ECO:0000256" key="8">
    <source>
        <dbReference type="SAM" id="Phobius"/>
    </source>
</evidence>
<evidence type="ECO:0000256" key="1">
    <source>
        <dbReference type="ARBA" id="ARBA00004370"/>
    </source>
</evidence>
<accession>A0A346XY53</accession>
<keyword evidence="7" id="KW-0520">NAD</keyword>
<dbReference type="PANTHER" id="PTHR11058">
    <property type="entry name" value="NADH-UBIQUINONE OXIDOREDUCTASE CHAIN 3"/>
    <property type="match status" value="1"/>
</dbReference>
<keyword evidence="9" id="KW-0830">Ubiquinone</keyword>
<dbReference type="EMBL" id="CP031165">
    <property type="protein sequence ID" value="AXV07150.1"/>
    <property type="molecule type" value="Genomic_DNA"/>
</dbReference>
<dbReference type="GO" id="GO:0005886">
    <property type="term" value="C:plasma membrane"/>
    <property type="evidence" value="ECO:0007669"/>
    <property type="project" value="UniProtKB-SubCell"/>
</dbReference>
<gene>
    <name evidence="9" type="ORF">DVS28_a2469</name>
</gene>
<dbReference type="GO" id="GO:0048038">
    <property type="term" value="F:quinone binding"/>
    <property type="evidence" value="ECO:0007669"/>
    <property type="project" value="UniProtKB-KW"/>
</dbReference>
<dbReference type="OrthoDB" id="9791970at2"/>
<keyword evidence="3" id="KW-0813">Transport</keyword>
<protein>
    <recommendedName>
        <fullName evidence="7">NADH-quinone oxidoreductase subunit</fullName>
        <ecNumber evidence="7">7.1.1.-</ecNumber>
    </recommendedName>
</protein>
<dbReference type="KEGG" id="euz:DVS28_a2469"/>
<name>A0A346XY53_9ACTN</name>
<keyword evidence="10" id="KW-1185">Reference proteome</keyword>